<protein>
    <recommendedName>
        <fullName evidence="6">VWFA domain-containing protein</fullName>
    </recommendedName>
</protein>
<dbReference type="HOGENOM" id="CLU_024570_2_0_11"/>
<keyword evidence="3 5" id="KW-1133">Transmembrane helix</keyword>
<geneLocation type="plasmid" evidence="7 8">
    <name>pRHL1</name>
</geneLocation>
<feature type="domain" description="VWFA" evidence="6">
    <location>
        <begin position="90"/>
        <end position="290"/>
    </location>
</feature>
<dbReference type="RefSeq" id="WP_011599330.1">
    <property type="nucleotide sequence ID" value="NC_008269.1"/>
</dbReference>
<organism evidence="7 8">
    <name type="scientific">Rhodococcus jostii (strain RHA1)</name>
    <dbReference type="NCBI Taxonomy" id="101510"/>
    <lineage>
        <taxon>Bacteria</taxon>
        <taxon>Bacillati</taxon>
        <taxon>Actinomycetota</taxon>
        <taxon>Actinomycetes</taxon>
        <taxon>Mycobacteriales</taxon>
        <taxon>Nocardiaceae</taxon>
        <taxon>Rhodococcus</taxon>
    </lineage>
</organism>
<evidence type="ECO:0000256" key="1">
    <source>
        <dbReference type="ARBA" id="ARBA00022475"/>
    </source>
</evidence>
<evidence type="ECO:0000313" key="8">
    <source>
        <dbReference type="Proteomes" id="UP000008710"/>
    </source>
</evidence>
<evidence type="ECO:0000256" key="4">
    <source>
        <dbReference type="ARBA" id="ARBA00023136"/>
    </source>
</evidence>
<feature type="transmembrane region" description="Helical" evidence="5">
    <location>
        <begin position="62"/>
        <end position="80"/>
    </location>
</feature>
<dbReference type="Pfam" id="PF13519">
    <property type="entry name" value="VWA_2"/>
    <property type="match status" value="1"/>
</dbReference>
<evidence type="ECO:0000256" key="3">
    <source>
        <dbReference type="ARBA" id="ARBA00022989"/>
    </source>
</evidence>
<dbReference type="NCBIfam" id="NF010238">
    <property type="entry name" value="PRK13685.1"/>
    <property type="match status" value="1"/>
</dbReference>
<dbReference type="EMBL" id="CP000432">
    <property type="protein sequence ID" value="ABG99600.1"/>
    <property type="molecule type" value="Genomic_DNA"/>
</dbReference>
<dbReference type="SUPFAM" id="SSF53300">
    <property type="entry name" value="vWA-like"/>
    <property type="match status" value="1"/>
</dbReference>
<dbReference type="OrthoDB" id="8882959at2"/>
<feature type="transmembrane region" description="Helical" evidence="5">
    <location>
        <begin position="6"/>
        <end position="28"/>
    </location>
</feature>
<accession>Q0RYN6</accession>
<reference evidence="8" key="1">
    <citation type="journal article" date="2006" name="Proc. Natl. Acad. Sci. U.S.A.">
        <title>The complete genome of Rhodococcus sp. RHA1 provides insights into a catabolic powerhouse.</title>
        <authorList>
            <person name="McLeod M.P."/>
            <person name="Warren R.L."/>
            <person name="Hsiao W.W.L."/>
            <person name="Araki N."/>
            <person name="Myhre M."/>
            <person name="Fernandes C."/>
            <person name="Miyazawa D."/>
            <person name="Wong W."/>
            <person name="Lillquist A.L."/>
            <person name="Wang D."/>
            <person name="Dosanjh M."/>
            <person name="Hara H."/>
            <person name="Petrescu A."/>
            <person name="Morin R.D."/>
            <person name="Yang G."/>
            <person name="Stott J.M."/>
            <person name="Schein J.E."/>
            <person name="Shin H."/>
            <person name="Smailus D."/>
            <person name="Siddiqui A.S."/>
            <person name="Marra M.A."/>
            <person name="Jones S.J.M."/>
            <person name="Holt R."/>
            <person name="Brinkman F.S.L."/>
            <person name="Miyauchi K."/>
            <person name="Fukuda M."/>
            <person name="Davies J.E."/>
            <person name="Mohn W.W."/>
            <person name="Eltis L.D."/>
        </authorList>
    </citation>
    <scope>NUCLEOTIDE SEQUENCE [LARGE SCALE GENOMIC DNA]</scope>
    <source>
        <strain evidence="8">RHA1</strain>
    </source>
</reference>
<evidence type="ECO:0000256" key="5">
    <source>
        <dbReference type="SAM" id="Phobius"/>
    </source>
</evidence>
<dbReference type="InterPro" id="IPR002035">
    <property type="entry name" value="VWF_A"/>
</dbReference>
<feature type="transmembrane region" description="Helical" evidence="5">
    <location>
        <begin position="303"/>
        <end position="321"/>
    </location>
</feature>
<dbReference type="Proteomes" id="UP000008710">
    <property type="component" value="Plasmid pRHL1"/>
</dbReference>
<dbReference type="Gene3D" id="3.40.50.410">
    <property type="entry name" value="von Willebrand factor, type A domain"/>
    <property type="match status" value="1"/>
</dbReference>
<sequence length="326" mass="34333">MRFSGLATPGWLIFAAVVGALSIGYLWVLRLRRKHTLRFTNLELLETVAPTRPKWSRHIPPALLLAGLLLLTVAMAGPLAQTRVPRNRATVILAIDVSLSMRATDVPPSRLAAAQAGAKTFADNLTPGINLGLEAFAGTASMLVSPITDHTATDNALDHLQLAERTATGEAIFTALQAIDTLAGVVGGGGTPPPARIVLESDGKQTVPTDLNDPRGAFTAARLAKEQGVPISTISFGTTHGAIDLNGSHIPVPVDDESLRRIAELSGGSFFTATSADELQASYQNLQQQIGYETHLGDASRPWLILGSILIAVAAGTALVLNQRLP</sequence>
<dbReference type="SMART" id="SM00327">
    <property type="entry name" value="VWA"/>
    <property type="match status" value="1"/>
</dbReference>
<dbReference type="PANTHER" id="PTHR22550:SF5">
    <property type="entry name" value="LEUCINE ZIPPER PROTEIN 4"/>
    <property type="match status" value="1"/>
</dbReference>
<keyword evidence="2 5" id="KW-0812">Transmembrane</keyword>
<proteinExistence type="predicted"/>
<name>Q0RYN6_RHOJR</name>
<dbReference type="PATRIC" id="fig|101510.16.peg.7910"/>
<dbReference type="InterPro" id="IPR050768">
    <property type="entry name" value="UPF0353/GerABKA_families"/>
</dbReference>
<dbReference type="AlphaFoldDB" id="Q0RYN6"/>
<keyword evidence="1" id="KW-1003">Cell membrane</keyword>
<keyword evidence="4 5" id="KW-0472">Membrane</keyword>
<dbReference type="PANTHER" id="PTHR22550">
    <property type="entry name" value="SPORE GERMINATION PROTEIN"/>
    <property type="match status" value="1"/>
</dbReference>
<dbReference type="KEGG" id="rha:RHA1_ro08556"/>
<evidence type="ECO:0000256" key="2">
    <source>
        <dbReference type="ARBA" id="ARBA00022692"/>
    </source>
</evidence>
<dbReference type="PROSITE" id="PS50234">
    <property type="entry name" value="VWFA"/>
    <property type="match status" value="1"/>
</dbReference>
<keyword evidence="7" id="KW-0614">Plasmid</keyword>
<evidence type="ECO:0000259" key="6">
    <source>
        <dbReference type="PROSITE" id="PS50234"/>
    </source>
</evidence>
<gene>
    <name evidence="7" type="ordered locus">RHA1_ro08556</name>
</gene>
<dbReference type="InterPro" id="IPR036465">
    <property type="entry name" value="vWFA_dom_sf"/>
</dbReference>
<evidence type="ECO:0000313" key="7">
    <source>
        <dbReference type="EMBL" id="ABG99600.1"/>
    </source>
</evidence>